<evidence type="ECO:0000256" key="1">
    <source>
        <dbReference type="SAM" id="Coils"/>
    </source>
</evidence>
<dbReference type="AlphaFoldDB" id="K0KVT7"/>
<protein>
    <submittedName>
        <fullName evidence="3">Uncharacterized protein</fullName>
    </submittedName>
</protein>
<keyword evidence="1" id="KW-0175">Coiled coil</keyword>
<feature type="compositionally biased region" description="Polar residues" evidence="2">
    <location>
        <begin position="23"/>
        <end position="32"/>
    </location>
</feature>
<evidence type="ECO:0000313" key="3">
    <source>
        <dbReference type="EMBL" id="CCH45609.1"/>
    </source>
</evidence>
<name>K0KVT7_WICCF</name>
<evidence type="ECO:0000256" key="2">
    <source>
        <dbReference type="SAM" id="MobiDB-lite"/>
    </source>
</evidence>
<proteinExistence type="predicted"/>
<evidence type="ECO:0000313" key="4">
    <source>
        <dbReference type="Proteomes" id="UP000009328"/>
    </source>
</evidence>
<dbReference type="Proteomes" id="UP000009328">
    <property type="component" value="Unassembled WGS sequence"/>
</dbReference>
<organism evidence="3 4">
    <name type="scientific">Wickerhamomyces ciferrii (strain ATCC 14091 / BCRC 22168 / CBS 111 / JCM 3599 / NBRC 0793 / NRRL Y-1031 F-60-10)</name>
    <name type="common">Yeast</name>
    <name type="synonym">Pichia ciferrii</name>
    <dbReference type="NCBI Taxonomy" id="1206466"/>
    <lineage>
        <taxon>Eukaryota</taxon>
        <taxon>Fungi</taxon>
        <taxon>Dikarya</taxon>
        <taxon>Ascomycota</taxon>
        <taxon>Saccharomycotina</taxon>
        <taxon>Saccharomycetes</taxon>
        <taxon>Phaffomycetales</taxon>
        <taxon>Wickerhamomycetaceae</taxon>
        <taxon>Wickerhamomyces</taxon>
    </lineage>
</organism>
<dbReference type="InParanoid" id="K0KVT7"/>
<reference evidence="3 4" key="1">
    <citation type="journal article" date="2012" name="Eukaryot. Cell">
        <title>Draft genome sequence of Wickerhamomyces ciferrii NRRL Y-1031 F-60-10.</title>
        <authorList>
            <person name="Schneider J."/>
            <person name="Andrea H."/>
            <person name="Blom J."/>
            <person name="Jaenicke S."/>
            <person name="Ruckert C."/>
            <person name="Schorsch C."/>
            <person name="Szczepanowski R."/>
            <person name="Farwick M."/>
            <person name="Goesmann A."/>
            <person name="Puhler A."/>
            <person name="Schaffer S."/>
            <person name="Tauch A."/>
            <person name="Kohler T."/>
            <person name="Brinkrolf K."/>
        </authorList>
    </citation>
    <scope>NUCLEOTIDE SEQUENCE [LARGE SCALE GENOMIC DNA]</scope>
    <source>
        <strain evidence="4">ATCC 14091 / BCRC 22168 / CBS 111 / JCM 3599 / NBRC 0793 / NRRL Y-1031 F-60-10</strain>
    </source>
</reference>
<comment type="caution">
    <text evidence="3">The sequence shown here is derived from an EMBL/GenBank/DDBJ whole genome shotgun (WGS) entry which is preliminary data.</text>
</comment>
<dbReference type="EMBL" id="CAIF01000203">
    <property type="protein sequence ID" value="CCH45609.1"/>
    <property type="molecule type" value="Genomic_DNA"/>
</dbReference>
<feature type="compositionally biased region" description="Acidic residues" evidence="2">
    <location>
        <begin position="38"/>
        <end position="53"/>
    </location>
</feature>
<gene>
    <name evidence="3" type="ORF">BN7_5192</name>
</gene>
<feature type="coiled-coil region" evidence="1">
    <location>
        <begin position="145"/>
        <end position="193"/>
    </location>
</feature>
<feature type="region of interest" description="Disordered" evidence="2">
    <location>
        <begin position="1"/>
        <end position="92"/>
    </location>
</feature>
<keyword evidence="4" id="KW-1185">Reference proteome</keyword>
<dbReference type="HOGENOM" id="CLU_1373176_0_0_1"/>
<accession>K0KVT7</accession>
<sequence>MNQLSSPGKQDPNDYYNRGDRYINSSPIISNKYSHDINEEDDDSNDGDSDEDIIDKITRNRQEKANLIYRPMSSPIRGEQRSSKGGFKSKSLRSKYTLRTRQYIPFKQRQLQERTNKRDELQLLRRGGMDEMEKFIQARGEQEDLKNLNEESNNHIFEFEELNESNDTLNKYEQELEDMLRREEEELEQLTSNLTLDQQ</sequence>
<feature type="compositionally biased region" description="Basic and acidic residues" evidence="2">
    <location>
        <begin position="54"/>
        <end position="64"/>
    </location>
</feature>